<keyword evidence="2" id="KW-1185">Reference proteome</keyword>
<proteinExistence type="predicted"/>
<reference evidence="1" key="1">
    <citation type="submission" date="2022-08" db="UniProtKB">
        <authorList>
            <consortium name="EnsemblMetazoa"/>
        </authorList>
    </citation>
    <scope>IDENTIFICATION</scope>
    <source>
        <strain evidence="1">05x7-T-G4-1.051#20</strain>
    </source>
</reference>
<accession>A0A8W8KWG4</accession>
<organism evidence="1 2">
    <name type="scientific">Magallana gigas</name>
    <name type="common">Pacific oyster</name>
    <name type="synonym">Crassostrea gigas</name>
    <dbReference type="NCBI Taxonomy" id="29159"/>
    <lineage>
        <taxon>Eukaryota</taxon>
        <taxon>Metazoa</taxon>
        <taxon>Spiralia</taxon>
        <taxon>Lophotrochozoa</taxon>
        <taxon>Mollusca</taxon>
        <taxon>Bivalvia</taxon>
        <taxon>Autobranchia</taxon>
        <taxon>Pteriomorphia</taxon>
        <taxon>Ostreida</taxon>
        <taxon>Ostreoidea</taxon>
        <taxon>Ostreidae</taxon>
        <taxon>Magallana</taxon>
    </lineage>
</organism>
<evidence type="ECO:0000313" key="1">
    <source>
        <dbReference type="EnsemblMetazoa" id="G25596.1:cds"/>
    </source>
</evidence>
<dbReference type="EnsemblMetazoa" id="G25596.1">
    <property type="protein sequence ID" value="G25596.1:cds"/>
    <property type="gene ID" value="G25596"/>
</dbReference>
<sequence>MLDFALSVECNPCKENWVLIFHATSGDGESVLNAWKARDNKCDIVSGICPCSISNGCLPPKAKLETFKPTTKTLRSPFKDYWDCLNINKVKFELNVQGDTVAFIEFD</sequence>
<evidence type="ECO:0000313" key="2">
    <source>
        <dbReference type="Proteomes" id="UP000005408"/>
    </source>
</evidence>
<name>A0A8W8KWG4_MAGGI</name>
<protein>
    <submittedName>
        <fullName evidence="1">Uncharacterized protein</fullName>
    </submittedName>
</protein>
<dbReference type="AlphaFoldDB" id="A0A8W8KWG4"/>
<dbReference type="Proteomes" id="UP000005408">
    <property type="component" value="Unassembled WGS sequence"/>
</dbReference>